<feature type="domain" description="Protein kinase" evidence="7">
    <location>
        <begin position="47"/>
        <end position="401"/>
    </location>
</feature>
<dbReference type="GO" id="GO:0005524">
    <property type="term" value="F:ATP binding"/>
    <property type="evidence" value="ECO:0007669"/>
    <property type="project" value="UniProtKB-KW"/>
</dbReference>
<dbReference type="InterPro" id="IPR011009">
    <property type="entry name" value="Kinase-like_dom_sf"/>
</dbReference>
<dbReference type="PANTHER" id="PTHR45646">
    <property type="entry name" value="SERINE/THREONINE-PROTEIN KINASE DOA-RELATED"/>
    <property type="match status" value="1"/>
</dbReference>
<evidence type="ECO:0000259" key="7">
    <source>
        <dbReference type="PROSITE" id="PS50011"/>
    </source>
</evidence>
<keyword evidence="1" id="KW-0723">Serine/threonine-protein kinase</keyword>
<comment type="caution">
    <text evidence="8">The sequence shown here is derived from an EMBL/GenBank/DDBJ whole genome shotgun (WGS) entry which is preliminary data.</text>
</comment>
<sequence length="467" mass="51245">MLMELHTENLASLKRMLDLIPGLEDVQLYNQGGHHPFHLDEVHNGRFEVVHKLANEPDGLVWFCRVNTEFTWKAVKIMTAAHSANTEPSVLMQAYLRVRATQPQLEAANILVPHEEFFLDGPNGRHRCLVTPVLGNTLRQWRAHQHGETQEPITTTMNVNRQIAEAVRFLHAQGRMGERIGSEMETVSGASLGNRAPKYCVVPVQKGWADPVERPPARLSWDSNSIVLADFSSAFMATNPPATVPATISTAAPEVLLPQSGQLGLHSDIWSLACTIYFAHAGEYLFDDETHDKNTPIGMMQLHLGPLTAAYWPAYNALRREAANFRSGWPATTPRSLALQDNNALRADSMATAHPGTQTSQDMIAAELGPPEDIVNLLRGILQYDPNNRLAIDQVCGHPWVAAPAATAARVANAVAGLVAAIWSLSNIYTLPLSWIVAFLLMCYFDFPRGVIFPGYYAVAGPGGSPS</sequence>
<keyword evidence="3" id="KW-0547">Nucleotide-binding</keyword>
<dbReference type="AlphaFoldDB" id="A0AAI8V7P7"/>
<keyword evidence="6" id="KW-0812">Transmembrane</keyword>
<dbReference type="EMBL" id="CAUWAG010000003">
    <property type="protein sequence ID" value="CAJ2499865.1"/>
    <property type="molecule type" value="Genomic_DNA"/>
</dbReference>
<dbReference type="GO" id="GO:0005634">
    <property type="term" value="C:nucleus"/>
    <property type="evidence" value="ECO:0007669"/>
    <property type="project" value="TreeGrafter"/>
</dbReference>
<dbReference type="Gene3D" id="1.10.510.10">
    <property type="entry name" value="Transferase(Phosphotransferase) domain 1"/>
    <property type="match status" value="1"/>
</dbReference>
<evidence type="ECO:0000256" key="5">
    <source>
        <dbReference type="ARBA" id="ARBA00022840"/>
    </source>
</evidence>
<protein>
    <submittedName>
        <fullName evidence="8">Uu.00g027180.m01.CDS01</fullName>
    </submittedName>
</protein>
<dbReference type="PANTHER" id="PTHR45646:SF11">
    <property type="entry name" value="SERINE_THREONINE-PROTEIN KINASE DOA"/>
    <property type="match status" value="1"/>
</dbReference>
<evidence type="ECO:0000256" key="2">
    <source>
        <dbReference type="ARBA" id="ARBA00022679"/>
    </source>
</evidence>
<evidence type="ECO:0000256" key="1">
    <source>
        <dbReference type="ARBA" id="ARBA00022527"/>
    </source>
</evidence>
<evidence type="ECO:0000313" key="9">
    <source>
        <dbReference type="Proteomes" id="UP001295740"/>
    </source>
</evidence>
<dbReference type="Proteomes" id="UP001295740">
    <property type="component" value="Unassembled WGS sequence"/>
</dbReference>
<evidence type="ECO:0000256" key="6">
    <source>
        <dbReference type="SAM" id="Phobius"/>
    </source>
</evidence>
<keyword evidence="9" id="KW-1185">Reference proteome</keyword>
<accession>A0AAI8V7P7</accession>
<organism evidence="8 9">
    <name type="scientific">Anthostomella pinea</name>
    <dbReference type="NCBI Taxonomy" id="933095"/>
    <lineage>
        <taxon>Eukaryota</taxon>
        <taxon>Fungi</taxon>
        <taxon>Dikarya</taxon>
        <taxon>Ascomycota</taxon>
        <taxon>Pezizomycotina</taxon>
        <taxon>Sordariomycetes</taxon>
        <taxon>Xylariomycetidae</taxon>
        <taxon>Xylariales</taxon>
        <taxon>Xylariaceae</taxon>
        <taxon>Anthostomella</taxon>
    </lineage>
</organism>
<feature type="transmembrane region" description="Helical" evidence="6">
    <location>
        <begin position="428"/>
        <end position="447"/>
    </location>
</feature>
<dbReference type="GO" id="GO:0004674">
    <property type="term" value="F:protein serine/threonine kinase activity"/>
    <property type="evidence" value="ECO:0007669"/>
    <property type="project" value="UniProtKB-KW"/>
</dbReference>
<evidence type="ECO:0000256" key="4">
    <source>
        <dbReference type="ARBA" id="ARBA00022777"/>
    </source>
</evidence>
<dbReference type="InterPro" id="IPR051175">
    <property type="entry name" value="CLK_kinases"/>
</dbReference>
<dbReference type="Pfam" id="PF00069">
    <property type="entry name" value="Pkinase"/>
    <property type="match status" value="1"/>
</dbReference>
<dbReference type="SUPFAM" id="SSF56112">
    <property type="entry name" value="Protein kinase-like (PK-like)"/>
    <property type="match status" value="1"/>
</dbReference>
<gene>
    <name evidence="8" type="ORF">KHLLAP_LOCUS333</name>
</gene>
<dbReference type="InterPro" id="IPR000719">
    <property type="entry name" value="Prot_kinase_dom"/>
</dbReference>
<keyword evidence="5" id="KW-0067">ATP-binding</keyword>
<name>A0AAI8V7P7_9PEZI</name>
<keyword evidence="4" id="KW-0418">Kinase</keyword>
<keyword evidence="2" id="KW-0808">Transferase</keyword>
<evidence type="ECO:0000256" key="3">
    <source>
        <dbReference type="ARBA" id="ARBA00022741"/>
    </source>
</evidence>
<evidence type="ECO:0000313" key="8">
    <source>
        <dbReference type="EMBL" id="CAJ2499865.1"/>
    </source>
</evidence>
<dbReference type="SMART" id="SM00220">
    <property type="entry name" value="S_TKc"/>
    <property type="match status" value="1"/>
</dbReference>
<keyword evidence="6" id="KW-0472">Membrane</keyword>
<dbReference type="Gene3D" id="3.30.200.20">
    <property type="entry name" value="Phosphorylase Kinase, domain 1"/>
    <property type="match status" value="1"/>
</dbReference>
<keyword evidence="6" id="KW-1133">Transmembrane helix</keyword>
<reference evidence="8" key="1">
    <citation type="submission" date="2023-10" db="EMBL/GenBank/DDBJ databases">
        <authorList>
            <person name="Hackl T."/>
        </authorList>
    </citation>
    <scope>NUCLEOTIDE SEQUENCE</scope>
</reference>
<proteinExistence type="predicted"/>
<dbReference type="PROSITE" id="PS50011">
    <property type="entry name" value="PROTEIN_KINASE_DOM"/>
    <property type="match status" value="1"/>
</dbReference>